<comment type="subcellular location">
    <subcellularLocation>
        <location evidence="1">Membrane</location>
        <topology evidence="1">Multi-pass membrane protein</topology>
    </subcellularLocation>
</comment>
<evidence type="ECO:0000256" key="6">
    <source>
        <dbReference type="SAM" id="Phobius"/>
    </source>
</evidence>
<evidence type="ECO:0000313" key="8">
    <source>
        <dbReference type="Proteomes" id="UP000006875"/>
    </source>
</evidence>
<sequence length="262" mass="28495">MNKSFLNTVECAEAVVKLAIKKSHTKPSKVFLLGFMGGIFIGLAYVAYITVSQTLGGNFDAGFAKFMGATVFPVGIMLVLFVGGDLFTGNNLAFIGYCTKDVSLKEVLTNWISVWFGNFTGSIFVAWVAFMAGIFKSPAMHAATVSLAEHKVHLTFTEGLFSGFLCNILVALGVWMTFSATDSIGKIFSAWFPIMMFALSGYQHIVANMFVLSIAKMIEPSIYSAGTAITHNLFPVTIGNLLSGGIFIPVIYYTLYLKKENQ</sequence>
<dbReference type="InterPro" id="IPR023271">
    <property type="entry name" value="Aquaporin-like"/>
</dbReference>
<evidence type="ECO:0000256" key="3">
    <source>
        <dbReference type="ARBA" id="ARBA00022989"/>
    </source>
</evidence>
<comment type="similarity">
    <text evidence="5">Belongs to the FNT transporter (TC 1.A.16) family.</text>
</comment>
<dbReference type="PANTHER" id="PTHR30520:SF6">
    <property type="entry name" value="FORMATE_NITRATE FAMILY TRANSPORTER (EUROFUNG)"/>
    <property type="match status" value="1"/>
</dbReference>
<dbReference type="PANTHER" id="PTHR30520">
    <property type="entry name" value="FORMATE TRANSPORTER-RELATED"/>
    <property type="match status" value="1"/>
</dbReference>
<proteinExistence type="inferred from homology"/>
<dbReference type="OrthoDB" id="9786493at2"/>
<geneLocation type="plasmid" evidence="7 8">
    <name>pILYOP01</name>
</geneLocation>
<evidence type="ECO:0000256" key="1">
    <source>
        <dbReference type="ARBA" id="ARBA00004141"/>
    </source>
</evidence>
<feature type="transmembrane region" description="Helical" evidence="6">
    <location>
        <begin position="112"/>
        <end position="135"/>
    </location>
</feature>
<feature type="transmembrane region" description="Helical" evidence="6">
    <location>
        <begin position="63"/>
        <end position="82"/>
    </location>
</feature>
<name>E3HCG4_ILYPC</name>
<feature type="transmembrane region" description="Helical" evidence="6">
    <location>
        <begin position="190"/>
        <end position="212"/>
    </location>
</feature>
<evidence type="ECO:0000256" key="4">
    <source>
        <dbReference type="ARBA" id="ARBA00023136"/>
    </source>
</evidence>
<accession>E3HCG4</accession>
<dbReference type="Pfam" id="PF01226">
    <property type="entry name" value="Form_Nir_trans"/>
    <property type="match status" value="1"/>
</dbReference>
<reference evidence="7 8" key="1">
    <citation type="journal article" date="2010" name="Stand. Genomic Sci.">
        <title>Complete genome sequence of Ilyobacter polytropus type strain (CuHbu1).</title>
        <authorList>
            <person name="Sikorski J."/>
            <person name="Chertkov O."/>
            <person name="Lapidus A."/>
            <person name="Nolan M."/>
            <person name="Lucas S."/>
            <person name="Del Rio T.G."/>
            <person name="Tice H."/>
            <person name="Cheng J.F."/>
            <person name="Tapia R."/>
            <person name="Han C."/>
            <person name="Goodwin L."/>
            <person name="Pitluck S."/>
            <person name="Liolios K."/>
            <person name="Ivanova N."/>
            <person name="Mavromatis K."/>
            <person name="Mikhailova N."/>
            <person name="Pati A."/>
            <person name="Chen A."/>
            <person name="Palaniappan K."/>
            <person name="Land M."/>
            <person name="Hauser L."/>
            <person name="Chang Y.J."/>
            <person name="Jeffries C.D."/>
            <person name="Brambilla E."/>
            <person name="Yasawong M."/>
            <person name="Rohde M."/>
            <person name="Pukall R."/>
            <person name="Spring S."/>
            <person name="Goker M."/>
            <person name="Woyke T."/>
            <person name="Bristow J."/>
            <person name="Eisen J.A."/>
            <person name="Markowitz V."/>
            <person name="Hugenholtz P."/>
            <person name="Kyrpides N.C."/>
            <person name="Klenk H.P."/>
        </authorList>
    </citation>
    <scope>NUCLEOTIDE SEQUENCE [LARGE SCALE GENOMIC DNA]</scope>
    <source>
        <strain evidence="8">ATCC 51220 / DSM 2926 / LMG 16218 / CuHBu1</strain>
        <plasmid evidence="8">pILYOP01</plasmid>
    </source>
</reference>
<dbReference type="EMBL" id="CP002282">
    <property type="protein sequence ID" value="ADO83940.1"/>
    <property type="molecule type" value="Genomic_DNA"/>
</dbReference>
<dbReference type="GO" id="GO:0015499">
    <property type="term" value="F:formate transmembrane transporter activity"/>
    <property type="evidence" value="ECO:0007669"/>
    <property type="project" value="TreeGrafter"/>
</dbReference>
<dbReference type="KEGG" id="ipo:Ilyop_2177"/>
<keyword evidence="8" id="KW-1185">Reference proteome</keyword>
<keyword evidence="3 6" id="KW-1133">Transmembrane helix</keyword>
<dbReference type="Gene3D" id="1.20.1080.10">
    <property type="entry name" value="Glycerol uptake facilitator protein"/>
    <property type="match status" value="1"/>
</dbReference>
<feature type="transmembrane region" description="Helical" evidence="6">
    <location>
        <begin position="233"/>
        <end position="255"/>
    </location>
</feature>
<protein>
    <submittedName>
        <fullName evidence="7">Formate/nitrite transporter</fullName>
    </submittedName>
</protein>
<evidence type="ECO:0000256" key="2">
    <source>
        <dbReference type="ARBA" id="ARBA00022692"/>
    </source>
</evidence>
<dbReference type="AlphaFoldDB" id="E3HCG4"/>
<feature type="transmembrane region" description="Helical" evidence="6">
    <location>
        <begin position="156"/>
        <end position="178"/>
    </location>
</feature>
<feature type="transmembrane region" description="Helical" evidence="6">
    <location>
        <begin position="30"/>
        <end position="51"/>
    </location>
</feature>
<keyword evidence="4 6" id="KW-0472">Membrane</keyword>
<evidence type="ECO:0000313" key="7">
    <source>
        <dbReference type="EMBL" id="ADO83940.1"/>
    </source>
</evidence>
<gene>
    <name evidence="7" type="ordered locus">Ilyop_2177</name>
</gene>
<keyword evidence="7" id="KW-0614">Plasmid</keyword>
<evidence type="ECO:0000256" key="5">
    <source>
        <dbReference type="ARBA" id="ARBA00049660"/>
    </source>
</evidence>
<dbReference type="InterPro" id="IPR000292">
    <property type="entry name" value="For/NO2_transpt"/>
</dbReference>
<dbReference type="RefSeq" id="WP_013388601.1">
    <property type="nucleotide sequence ID" value="NC_014633.1"/>
</dbReference>
<dbReference type="HOGENOM" id="CLU_036896_3_0_0"/>
<keyword evidence="2 6" id="KW-0812">Transmembrane</keyword>
<dbReference type="GO" id="GO:0005886">
    <property type="term" value="C:plasma membrane"/>
    <property type="evidence" value="ECO:0007669"/>
    <property type="project" value="TreeGrafter"/>
</dbReference>
<dbReference type="Proteomes" id="UP000006875">
    <property type="component" value="Plasmid pILYOP01"/>
</dbReference>
<organism evidence="7 8">
    <name type="scientific">Ilyobacter polytropus (strain ATCC 51220 / DSM 2926 / LMG 16218 / CuHBu1)</name>
    <dbReference type="NCBI Taxonomy" id="572544"/>
    <lineage>
        <taxon>Bacteria</taxon>
        <taxon>Fusobacteriati</taxon>
        <taxon>Fusobacteriota</taxon>
        <taxon>Fusobacteriia</taxon>
        <taxon>Fusobacteriales</taxon>
        <taxon>Fusobacteriaceae</taxon>
        <taxon>Ilyobacter</taxon>
    </lineage>
</organism>